<keyword evidence="1" id="KW-0378">Hydrolase</keyword>
<dbReference type="SUPFAM" id="SSF53474">
    <property type="entry name" value="alpha/beta-Hydrolases"/>
    <property type="match status" value="1"/>
</dbReference>
<dbReference type="InterPro" id="IPR000675">
    <property type="entry name" value="Cutinase/axe"/>
</dbReference>
<sequence length="216" mass="22379">MNIGTRLIAAATLIAATLIVAPATANAGGPGCPDTYTFGVGGFEINGGGTGQTSTYIPADQPVGYNSVDITAGVNELDRLFHAYRNRCPGTHLKMLGHSGGAAVVHVWVSQHQTEPNATAILLSDPKRTAGPGGPGIAANPLAVPADLLGLFRGAAGVDANFGAFPVLTVCNAGDWVCNESAGMWGYLTTGVHGKYDLNPRNYPNFVRGNWFPPVY</sequence>
<comment type="caution">
    <text evidence="3">The sequence shown here is derived from an EMBL/GenBank/DDBJ whole genome shotgun (WGS) entry which is preliminary data.</text>
</comment>
<protein>
    <submittedName>
        <fullName evidence="3">Cutinase family protein</fullName>
    </submittedName>
</protein>
<evidence type="ECO:0000256" key="2">
    <source>
        <dbReference type="SAM" id="SignalP"/>
    </source>
</evidence>
<dbReference type="SMART" id="SM01110">
    <property type="entry name" value="Cutinase"/>
    <property type="match status" value="1"/>
</dbReference>
<name>A0ABV8VF55_9NOCA</name>
<reference evidence="4" key="1">
    <citation type="journal article" date="2019" name="Int. J. Syst. Evol. Microbiol.">
        <title>The Global Catalogue of Microorganisms (GCM) 10K type strain sequencing project: providing services to taxonomists for standard genome sequencing and annotation.</title>
        <authorList>
            <consortium name="The Broad Institute Genomics Platform"/>
            <consortium name="The Broad Institute Genome Sequencing Center for Infectious Disease"/>
            <person name="Wu L."/>
            <person name="Ma J."/>
        </authorList>
    </citation>
    <scope>NUCLEOTIDE SEQUENCE [LARGE SCALE GENOMIC DNA]</scope>
    <source>
        <strain evidence="4">IBRC-M 10490</strain>
    </source>
</reference>
<evidence type="ECO:0000313" key="3">
    <source>
        <dbReference type="EMBL" id="MFC4373355.1"/>
    </source>
</evidence>
<evidence type="ECO:0000313" key="4">
    <source>
        <dbReference type="Proteomes" id="UP001595844"/>
    </source>
</evidence>
<organism evidence="3 4">
    <name type="scientific">Nocardia halotolerans</name>
    <dbReference type="NCBI Taxonomy" id="1755878"/>
    <lineage>
        <taxon>Bacteria</taxon>
        <taxon>Bacillati</taxon>
        <taxon>Actinomycetota</taxon>
        <taxon>Actinomycetes</taxon>
        <taxon>Mycobacteriales</taxon>
        <taxon>Nocardiaceae</taxon>
        <taxon>Nocardia</taxon>
    </lineage>
</organism>
<gene>
    <name evidence="3" type="ORF">ACFO5K_04520</name>
</gene>
<dbReference type="EMBL" id="JBHSDL010000005">
    <property type="protein sequence ID" value="MFC4373355.1"/>
    <property type="molecule type" value="Genomic_DNA"/>
</dbReference>
<keyword evidence="4" id="KW-1185">Reference proteome</keyword>
<accession>A0ABV8VF55</accession>
<dbReference type="RefSeq" id="WP_378556065.1">
    <property type="nucleotide sequence ID" value="NZ_JBHSDL010000005.1"/>
</dbReference>
<feature type="chain" id="PRO_5046438465" evidence="2">
    <location>
        <begin position="28"/>
        <end position="216"/>
    </location>
</feature>
<dbReference type="Proteomes" id="UP001595844">
    <property type="component" value="Unassembled WGS sequence"/>
</dbReference>
<dbReference type="Pfam" id="PF01083">
    <property type="entry name" value="Cutinase"/>
    <property type="match status" value="1"/>
</dbReference>
<proteinExistence type="predicted"/>
<evidence type="ECO:0000256" key="1">
    <source>
        <dbReference type="ARBA" id="ARBA00022801"/>
    </source>
</evidence>
<feature type="signal peptide" evidence="2">
    <location>
        <begin position="1"/>
        <end position="27"/>
    </location>
</feature>
<dbReference type="InterPro" id="IPR029058">
    <property type="entry name" value="AB_hydrolase_fold"/>
</dbReference>
<dbReference type="Gene3D" id="3.40.50.1820">
    <property type="entry name" value="alpha/beta hydrolase"/>
    <property type="match status" value="1"/>
</dbReference>
<keyword evidence="2" id="KW-0732">Signal</keyword>